<organism evidence="2 3">
    <name type="scientific">Blumeria graminis f. sp. triticale</name>
    <dbReference type="NCBI Taxonomy" id="1689686"/>
    <lineage>
        <taxon>Eukaryota</taxon>
        <taxon>Fungi</taxon>
        <taxon>Dikarya</taxon>
        <taxon>Ascomycota</taxon>
        <taxon>Pezizomycotina</taxon>
        <taxon>Leotiomycetes</taxon>
        <taxon>Erysiphales</taxon>
        <taxon>Erysiphaceae</taxon>
        <taxon>Blumeria</taxon>
    </lineage>
</organism>
<dbReference type="Pfam" id="PF17667">
    <property type="entry name" value="Pkinase_fungal"/>
    <property type="match status" value="1"/>
</dbReference>
<evidence type="ECO:0000313" key="2">
    <source>
        <dbReference type="EMBL" id="CAD6499266.1"/>
    </source>
</evidence>
<feature type="domain" description="Protein kinase" evidence="1">
    <location>
        <begin position="326"/>
        <end position="694"/>
    </location>
</feature>
<dbReference type="AlphaFoldDB" id="A0A9W4GC38"/>
<dbReference type="GO" id="GO:0004672">
    <property type="term" value="F:protein kinase activity"/>
    <property type="evidence" value="ECO:0007669"/>
    <property type="project" value="InterPro"/>
</dbReference>
<gene>
    <name evidence="2" type="ORF">BGTH12_LOCUS624</name>
</gene>
<proteinExistence type="predicted"/>
<dbReference type="PROSITE" id="PS50011">
    <property type="entry name" value="PROTEIN_KINASE_DOM"/>
    <property type="match status" value="1"/>
</dbReference>
<dbReference type="PANTHER" id="PTHR38248:SF2">
    <property type="entry name" value="FUNK1 11"/>
    <property type="match status" value="1"/>
</dbReference>
<protein>
    <submittedName>
        <fullName evidence="2">BgTH12-03387</fullName>
    </submittedName>
</protein>
<accession>A0A9W4GC38</accession>
<name>A0A9W4GC38_BLUGR</name>
<reference evidence="2" key="1">
    <citation type="submission" date="2020-10" db="EMBL/GenBank/DDBJ databases">
        <authorList>
            <person name="Muller C M."/>
        </authorList>
    </citation>
    <scope>NUCLEOTIDE SEQUENCE</scope>
    <source>
        <strain evidence="2">THUN-12</strain>
    </source>
</reference>
<sequence length="734" mass="85176">MSQFKDLYEYTAQNPLKESLARFRQGNENQVDPITLISQFIYELMGYTLRLKNNVSIKVLFNQLSKIVAEIMVNKLSILFFEKLVDTINSNGSDLDVWAEVISLANDFHDEPSSESQSTLDIEIPIVRRKYTTTTFTRNAQERHKYNKTCESLTLALKGESVNDVYKNVGNFWEVYFENPRWSPITKRIWESYRDNNQCLPHAFKERMNESELHAWLYTFYDRYLKQFRTPHEANLHEPAFIHTEHDPPGGKSRRKLDFFIEGADLPDVPKHHWRDIRVVGEFTKSPVKKEAKYHQLTRYIREIFYAQPLRRFVHGFVVHGLHAEFWILDRSGAYSSGKISLIENEEKLVRAISSYVFMSEEELGLDTTIRCVNGKSYINIRDNKDASEREIEIDPEPISRPETIVTRANVCHRTKDEMYMVKFSWGSGTERSELDYLELAKPVNGVVDLKWSKAIHEVETHRAGLDFSTAHKVYFRDNEWHLSHGLHSRTSKSEPYFRKRKLTLALLSPNGRPLKSCRTLREFLSCLLDAIIGHRDLYAKANVLHSDVSEGNIILTKPDADGKSRGILIDLDMSTSVDDKVNETEKTKITGTVKYMAIELLRNMSEGNYSIKKSCRYDLESFFYVFLMGCLRYGCLSVNSEYLKSWYTNNTSLNYFKKKGDIIENFETNILKHFPSSFDSVKDLARDLRKILFGENLEQFASTSNSAQLYAPIISAFKNIITQIDGMKLLHPP</sequence>
<dbReference type="InterPro" id="IPR040976">
    <property type="entry name" value="Pkinase_fungal"/>
</dbReference>
<dbReference type="Proteomes" id="UP000683417">
    <property type="component" value="Unassembled WGS sequence"/>
</dbReference>
<evidence type="ECO:0000259" key="1">
    <source>
        <dbReference type="PROSITE" id="PS50011"/>
    </source>
</evidence>
<dbReference type="GO" id="GO:0005524">
    <property type="term" value="F:ATP binding"/>
    <property type="evidence" value="ECO:0007669"/>
    <property type="project" value="InterPro"/>
</dbReference>
<dbReference type="InterPro" id="IPR000719">
    <property type="entry name" value="Prot_kinase_dom"/>
</dbReference>
<comment type="caution">
    <text evidence="2">The sequence shown here is derived from an EMBL/GenBank/DDBJ whole genome shotgun (WGS) entry which is preliminary data.</text>
</comment>
<dbReference type="PANTHER" id="PTHR38248">
    <property type="entry name" value="FUNK1 6"/>
    <property type="match status" value="1"/>
</dbReference>
<dbReference type="EMBL" id="CAJHIT010000002">
    <property type="protein sequence ID" value="CAD6499266.1"/>
    <property type="molecule type" value="Genomic_DNA"/>
</dbReference>
<evidence type="ECO:0000313" key="3">
    <source>
        <dbReference type="Proteomes" id="UP000683417"/>
    </source>
</evidence>